<evidence type="ECO:0000313" key="3">
    <source>
        <dbReference type="Proteomes" id="UP000216913"/>
    </source>
</evidence>
<feature type="transmembrane region" description="Helical" evidence="1">
    <location>
        <begin position="290"/>
        <end position="309"/>
    </location>
</feature>
<dbReference type="AlphaFoldDB" id="A0A261THT6"/>
<sequence length="631" mass="69912">MFLTHGRRIYAWLFALLLLLFAGLSLRYQYLLLDYREWGDESETIVTAKMMAAGMRLYADIFNHHGPLTFLPGLVLEKLGDVGIAGHRAFIALLQVLAVLSITTSPALKHGAHRVMASVAAKTIILILLPEIYGHMYQYQTLAGILLVMILAQYTIPAILCPAALTASRVIPAAALIASLPFLAVTYLPIAGLLFIASLRQKSLRAAVIGASLGVLANVVFLGVYGSFAGFMAFHLYLNAKVLPFYSGLQPGMALIWNALSVATADFAHVLSLVAVLLSASMLARKDARFPWRTLLVLAGLCSLLMRGADVHGMPYFYAILPLIGLSLSAVDTKSPASRPLLLAFLLLCLAKVSLLLPGDQQKIESQPVPVQTEFSRLVADFTDEGDRIIAYSFMNIEYLVSHRLPASGHFFYLPWQEKYNEQPKFGIAIDACGQIRQAAPKVMYINKWKVWDKFPWDSYASCVQALIDSNYLQVPDRPFYVRKDLLRGFERYRVPGTRRLVASPALEKTRRIKLHIDKDLIAMSRDHALTAIEIRFGTHARINPGKARLMLEEAGGKRVSLEFSLAGLADNRYQRFDIPQGSYIAGDIQWRTGVGVSTWESHDENGPDLTCVRYVFSDGSRGLTPGCPMF</sequence>
<dbReference type="RefSeq" id="WP_094801036.1">
    <property type="nucleotide sequence ID" value="NZ_NEVP01000008.1"/>
</dbReference>
<keyword evidence="1" id="KW-0472">Membrane</keyword>
<protein>
    <recommendedName>
        <fullName evidence="4">Glycosyltransferase RgtA/B/C/D-like domain-containing protein</fullName>
    </recommendedName>
</protein>
<dbReference type="Proteomes" id="UP000216913">
    <property type="component" value="Unassembled WGS sequence"/>
</dbReference>
<feature type="transmembrane region" description="Helical" evidence="1">
    <location>
        <begin position="171"/>
        <end position="196"/>
    </location>
</feature>
<keyword evidence="1" id="KW-0812">Transmembrane</keyword>
<accession>A0A261THT6</accession>
<keyword evidence="3" id="KW-1185">Reference proteome</keyword>
<feature type="transmembrane region" description="Helical" evidence="1">
    <location>
        <begin position="208"/>
        <end position="234"/>
    </location>
</feature>
<evidence type="ECO:0000256" key="1">
    <source>
        <dbReference type="SAM" id="Phobius"/>
    </source>
</evidence>
<gene>
    <name evidence="2" type="ORF">CAL25_14355</name>
</gene>
<name>A0A261THT6_9BORD</name>
<organism evidence="2 3">
    <name type="scientific">Bordetella genomosp. 5</name>
    <dbReference type="NCBI Taxonomy" id="1395608"/>
    <lineage>
        <taxon>Bacteria</taxon>
        <taxon>Pseudomonadati</taxon>
        <taxon>Pseudomonadota</taxon>
        <taxon>Betaproteobacteria</taxon>
        <taxon>Burkholderiales</taxon>
        <taxon>Alcaligenaceae</taxon>
        <taxon>Bordetella</taxon>
    </lineage>
</organism>
<proteinExistence type="predicted"/>
<reference evidence="2 3" key="1">
    <citation type="submission" date="2017-05" db="EMBL/GenBank/DDBJ databases">
        <title>Complete and WGS of Bordetella genogroups.</title>
        <authorList>
            <person name="Spilker T."/>
            <person name="LiPuma J."/>
        </authorList>
    </citation>
    <scope>NUCLEOTIDE SEQUENCE [LARGE SCALE GENOMIC DNA]</scope>
    <source>
        <strain evidence="2 3">AU10456</strain>
    </source>
</reference>
<feature type="transmembrane region" description="Helical" evidence="1">
    <location>
        <begin position="141"/>
        <end position="165"/>
    </location>
</feature>
<evidence type="ECO:0008006" key="4">
    <source>
        <dbReference type="Google" id="ProtNLM"/>
    </source>
</evidence>
<dbReference type="OrthoDB" id="2220917at2"/>
<dbReference type="EMBL" id="NEVP01000008">
    <property type="protein sequence ID" value="OZI49216.1"/>
    <property type="molecule type" value="Genomic_DNA"/>
</dbReference>
<feature type="transmembrane region" description="Helical" evidence="1">
    <location>
        <begin position="254"/>
        <end position="278"/>
    </location>
</feature>
<comment type="caution">
    <text evidence="2">The sequence shown here is derived from an EMBL/GenBank/DDBJ whole genome shotgun (WGS) entry which is preliminary data.</text>
</comment>
<evidence type="ECO:0000313" key="2">
    <source>
        <dbReference type="EMBL" id="OZI49216.1"/>
    </source>
</evidence>
<keyword evidence="1" id="KW-1133">Transmembrane helix</keyword>